<feature type="compositionally biased region" description="Low complexity" evidence="1">
    <location>
        <begin position="73"/>
        <end position="85"/>
    </location>
</feature>
<evidence type="ECO:0000313" key="3">
    <source>
        <dbReference type="Proteomes" id="UP000026961"/>
    </source>
</evidence>
<evidence type="ECO:0000313" key="2">
    <source>
        <dbReference type="EnsemblPlants" id="OGLUM03G23940.1"/>
    </source>
</evidence>
<feature type="region of interest" description="Disordered" evidence="1">
    <location>
        <begin position="35"/>
        <end position="85"/>
    </location>
</feature>
<organism evidence="2">
    <name type="scientific">Oryza glumipatula</name>
    <dbReference type="NCBI Taxonomy" id="40148"/>
    <lineage>
        <taxon>Eukaryota</taxon>
        <taxon>Viridiplantae</taxon>
        <taxon>Streptophyta</taxon>
        <taxon>Embryophyta</taxon>
        <taxon>Tracheophyta</taxon>
        <taxon>Spermatophyta</taxon>
        <taxon>Magnoliopsida</taxon>
        <taxon>Liliopsida</taxon>
        <taxon>Poales</taxon>
        <taxon>Poaceae</taxon>
        <taxon>BOP clade</taxon>
        <taxon>Oryzoideae</taxon>
        <taxon>Oryzeae</taxon>
        <taxon>Oryzinae</taxon>
        <taxon>Oryza</taxon>
    </lineage>
</organism>
<evidence type="ECO:0000256" key="1">
    <source>
        <dbReference type="SAM" id="MobiDB-lite"/>
    </source>
</evidence>
<protein>
    <submittedName>
        <fullName evidence="2">Uncharacterized protein</fullName>
    </submittedName>
</protein>
<keyword evidence="3" id="KW-1185">Reference proteome</keyword>
<sequence length="116" mass="12880">MTPISLLDSPIHEFGRNDDENPTAVIVVRSRAFVGTPKDRRKPTPSYRRFPPPPERSSVHRRRPSFVGDGHRSSPAPARSSPGRHSPVLLHLVSLTSGTHFIRSPECVTHLVAAFE</sequence>
<feature type="region of interest" description="Disordered" evidence="1">
    <location>
        <begin position="1"/>
        <end position="21"/>
    </location>
</feature>
<dbReference type="EnsemblPlants" id="OGLUM03G23940.1">
    <property type="protein sequence ID" value="OGLUM03G23940.1"/>
    <property type="gene ID" value="OGLUM03G23940"/>
</dbReference>
<accession>A0A0D9Z9J0</accession>
<dbReference type="AlphaFoldDB" id="A0A0D9Z9J0"/>
<feature type="compositionally biased region" description="Basic and acidic residues" evidence="1">
    <location>
        <begin position="10"/>
        <end position="19"/>
    </location>
</feature>
<name>A0A0D9Z9J0_9ORYZ</name>
<reference evidence="2" key="1">
    <citation type="submission" date="2015-04" db="UniProtKB">
        <authorList>
            <consortium name="EnsemblPlants"/>
        </authorList>
    </citation>
    <scope>IDENTIFICATION</scope>
</reference>
<reference evidence="2" key="2">
    <citation type="submission" date="2018-05" db="EMBL/GenBank/DDBJ databases">
        <title>OgluRS3 (Oryza glumaepatula Reference Sequence Version 3).</title>
        <authorList>
            <person name="Zhang J."/>
            <person name="Kudrna D."/>
            <person name="Lee S."/>
            <person name="Talag J."/>
            <person name="Welchert J."/>
            <person name="Wing R.A."/>
        </authorList>
    </citation>
    <scope>NUCLEOTIDE SEQUENCE [LARGE SCALE GENOMIC DNA]</scope>
</reference>
<dbReference type="HOGENOM" id="CLU_2100718_0_0_1"/>
<proteinExistence type="predicted"/>
<dbReference type="Gramene" id="OGLUM03G23940.1">
    <property type="protein sequence ID" value="OGLUM03G23940.1"/>
    <property type="gene ID" value="OGLUM03G23940"/>
</dbReference>
<dbReference type="Proteomes" id="UP000026961">
    <property type="component" value="Chromosome 3"/>
</dbReference>